<sequence length="128" mass="13850">MRGIARTHAQVTIRQNGYIIYQTYVSPGSFEITDMYPTGGSGDLYVTIKESDGSEQFLVVPYASVPVLQREGRLKYAMTTGVYRAYDNGIDKTPLAAGTAIYGLPAGYTVYGGGQFSNRYQALALGIG</sequence>
<dbReference type="InterPro" id="IPR000015">
    <property type="entry name" value="Fimb_usher"/>
</dbReference>
<dbReference type="Proteomes" id="UP000254863">
    <property type="component" value="Unassembled WGS sequence"/>
</dbReference>
<gene>
    <name evidence="1" type="primary">fimD_17</name>
    <name evidence="1" type="ORF">NCTC11685_06586</name>
</gene>
<dbReference type="Pfam" id="PF00577">
    <property type="entry name" value="Usher"/>
    <property type="match status" value="1"/>
</dbReference>
<name>A0A7H4PLI6_9ENTR</name>
<evidence type="ECO:0000313" key="2">
    <source>
        <dbReference type="Proteomes" id="UP000254863"/>
    </source>
</evidence>
<dbReference type="Gene3D" id="2.60.40.3110">
    <property type="match status" value="1"/>
</dbReference>
<dbReference type="EMBL" id="UGMS01000003">
    <property type="protein sequence ID" value="STW79259.1"/>
    <property type="molecule type" value="Genomic_DNA"/>
</dbReference>
<dbReference type="AlphaFoldDB" id="A0A7H4PLI6"/>
<dbReference type="GO" id="GO:0009297">
    <property type="term" value="P:pilus assembly"/>
    <property type="evidence" value="ECO:0007669"/>
    <property type="project" value="InterPro"/>
</dbReference>
<dbReference type="PANTHER" id="PTHR30451">
    <property type="entry name" value="OUTER MEMBRANE USHER PROTEIN"/>
    <property type="match status" value="1"/>
</dbReference>
<evidence type="ECO:0000313" key="1">
    <source>
        <dbReference type="EMBL" id="STW79259.1"/>
    </source>
</evidence>
<reference evidence="1 2" key="1">
    <citation type="submission" date="2018-06" db="EMBL/GenBank/DDBJ databases">
        <authorList>
            <consortium name="Pathogen Informatics"/>
            <person name="Doyle S."/>
        </authorList>
    </citation>
    <scope>NUCLEOTIDE SEQUENCE [LARGE SCALE GENOMIC DNA]</scope>
    <source>
        <strain evidence="1 2">NCTC11685</strain>
    </source>
</reference>
<dbReference type="GO" id="GO:0009279">
    <property type="term" value="C:cell outer membrane"/>
    <property type="evidence" value="ECO:0007669"/>
    <property type="project" value="TreeGrafter"/>
</dbReference>
<proteinExistence type="predicted"/>
<protein>
    <submittedName>
        <fullName evidence="1">Type 1 fimbriae anchoring protein FimD</fullName>
    </submittedName>
</protein>
<accession>A0A7H4PLI6</accession>
<organism evidence="1 2">
    <name type="scientific">Klebsiella michiganensis</name>
    <dbReference type="NCBI Taxonomy" id="1134687"/>
    <lineage>
        <taxon>Bacteria</taxon>
        <taxon>Pseudomonadati</taxon>
        <taxon>Pseudomonadota</taxon>
        <taxon>Gammaproteobacteria</taxon>
        <taxon>Enterobacterales</taxon>
        <taxon>Enterobacteriaceae</taxon>
        <taxon>Klebsiella/Raoultella group</taxon>
        <taxon>Klebsiella</taxon>
    </lineage>
</organism>
<comment type="caution">
    <text evidence="1">The sequence shown here is derived from an EMBL/GenBank/DDBJ whole genome shotgun (WGS) entry which is preliminary data.</text>
</comment>
<dbReference type="GO" id="GO:0015473">
    <property type="term" value="F:fimbrial usher porin activity"/>
    <property type="evidence" value="ECO:0007669"/>
    <property type="project" value="InterPro"/>
</dbReference>
<dbReference type="PANTHER" id="PTHR30451:SF21">
    <property type="entry name" value="FIMBRIAL USHER DOMAIN-CONTAINING PROTEIN YDET-RELATED"/>
    <property type="match status" value="1"/>
</dbReference>